<evidence type="ECO:0000256" key="2">
    <source>
        <dbReference type="ARBA" id="ARBA00023172"/>
    </source>
</evidence>
<evidence type="ECO:0000313" key="7">
    <source>
        <dbReference type="Proteomes" id="UP000323386"/>
    </source>
</evidence>
<name>A0A5C3FAH7_9BASI</name>
<feature type="region of interest" description="Disordered" evidence="4">
    <location>
        <begin position="359"/>
        <end position="448"/>
    </location>
</feature>
<accession>A0A5C3FAH7</accession>
<organism evidence="6 7">
    <name type="scientific">Pseudozyma flocculosa</name>
    <dbReference type="NCBI Taxonomy" id="84751"/>
    <lineage>
        <taxon>Eukaryota</taxon>
        <taxon>Fungi</taxon>
        <taxon>Dikarya</taxon>
        <taxon>Basidiomycota</taxon>
        <taxon>Ustilaginomycotina</taxon>
        <taxon>Ustilaginomycetes</taxon>
        <taxon>Ustilaginales</taxon>
        <taxon>Ustilaginaceae</taxon>
        <taxon>Pseudozyma</taxon>
    </lineage>
</organism>
<evidence type="ECO:0000313" key="6">
    <source>
        <dbReference type="EMBL" id="SPO40675.1"/>
    </source>
</evidence>
<dbReference type="OrthoDB" id="2556210at2759"/>
<dbReference type="Gene3D" id="3.30.70.270">
    <property type="match status" value="1"/>
</dbReference>
<dbReference type="GO" id="GO:0003677">
    <property type="term" value="F:DNA binding"/>
    <property type="evidence" value="ECO:0007669"/>
    <property type="project" value="UniProtKB-KW"/>
</dbReference>
<dbReference type="GO" id="GO:0015074">
    <property type="term" value="P:DNA integration"/>
    <property type="evidence" value="ECO:0007669"/>
    <property type="project" value="InterPro"/>
</dbReference>
<protein>
    <recommendedName>
        <fullName evidence="5">C3H1-type domain-containing protein</fullName>
    </recommendedName>
</protein>
<evidence type="ECO:0000256" key="1">
    <source>
        <dbReference type="ARBA" id="ARBA00023125"/>
    </source>
</evidence>
<gene>
    <name evidence="6" type="ORF">PSFLO_06157</name>
</gene>
<sequence length="1310" mass="141678">MTSADDADATRPCCRCKLHRPANHFIGATGRIIKTCCRCRGIDPPPVGRSAADRTPPPPEQYATQAALTASLGALQAQVDERLDAQQATLERIVALLASNDAGRIQPDSGAQPRLPPAAGEFDAAVTATARIFPWVARETVDLVGRDLLKPEQLIKLRNPESAISREPPAAGSLVLEGGFLNVREDTQATKTSAFLRAVPSLPALCQLWWTYVGIRAQFVAHSDPSMVSALCAYMENLIELDALYQYPALVNYHLAVCRKRFGVASAADWALLDTTASSTYLQPFRKTAPSPAAPASTSRATHAPSRPAAGPSKPAVNPSEPCEKFNLGKCSRPGCPRAHVCLSCRSADHGLVTCNAGGKTRPRTGGNPHLGPPAPNRHLGPPAPNRYPGPPAPNRHLGIGAGRRRCLGPAAPNRVAASPAPNRPDKASPAPNPAALAPRPSIRLIPPPPRPNTTCALPVFDPADSPATLGSLRAERWEPLLALYPDPEYRAQVLGALRHGIKLGYADDGPLRTATRLDVGNLPMDDEDRVHVRREIAARLAEGRLRLVLNPEAERLVCSPLGVVPKPNSDKRRTIYHLSHPRLPAALPSVNAGIVDSFVRIEYESLDKLLDFVRDNPSASLWKADLEDAFRHVITCLADARLMGISFDGEHYKECALAFGGKSSPWLFNLLAEFLHWLAELLLQPKAHVASPVSHYLDDFFGATAAGTDPFRPVALLSLAAEALGFKISAKKTFWNRTRLEVLGVDVDSVAQTASVTPERRARLIALCERMLARGRASLLELQRVAGHLQFVTRVAPHGRAFLRRLHDAAKAHRAAPWGRRLSSAAKAELRWWVGTLHTWDGVSLLQPSPLVVEHVWTDASKRLIGGHCGLAERPSAVFSHELPRKHRSKDIRFLEALAVLEALRRFSPAWGGPRRVMLYVDNENVEYGLRKGSSRDPLTQSLFRAIFALCLERKIDLHPVRVASEVNLSRPPSGFASTVGLSPAAASLLWNGLAASTRSRASGTCAAFAAFAARAFRASEPFPATERMLAEWVADHAATGKTYSALKRNLGTLRSWHVDLGISTAAFNGGQLERVVRGFKRTFGVPPPKPKLPITLPLLRRMLLALPTVCTSHRNRAVFRAAFCLAFACFLRAGEITWSVFDPAVDLSGACVSFAPDGSYALVRVPASKTDPFRQGVTLLAPAVVDSTCAVAALRALGPLDPAGPLFALEGGRPFDRAVFVDMLRRCLTRSGVAAAAYAGHSFRRGAATWAAHCGADADTIRGLGRWRSDCFRRYVDRAPAERRATAAAALYSTLDGPLALDGAWRDL</sequence>
<dbReference type="SUPFAM" id="SSF56349">
    <property type="entry name" value="DNA breaking-rejoining enzymes"/>
    <property type="match status" value="1"/>
</dbReference>
<dbReference type="Gene3D" id="1.10.150.130">
    <property type="match status" value="1"/>
</dbReference>
<keyword evidence="3" id="KW-0862">Zinc</keyword>
<dbReference type="InterPro" id="IPR043502">
    <property type="entry name" value="DNA/RNA_pol_sf"/>
</dbReference>
<evidence type="ECO:0000256" key="3">
    <source>
        <dbReference type="PROSITE-ProRule" id="PRU00723"/>
    </source>
</evidence>
<feature type="compositionally biased region" description="Low complexity" evidence="4">
    <location>
        <begin position="288"/>
        <end position="307"/>
    </location>
</feature>
<keyword evidence="3" id="KW-0863">Zinc-finger</keyword>
<dbReference type="InterPro" id="IPR013762">
    <property type="entry name" value="Integrase-like_cat_sf"/>
</dbReference>
<dbReference type="InterPro" id="IPR000571">
    <property type="entry name" value="Znf_CCCH"/>
</dbReference>
<dbReference type="GO" id="GO:0006310">
    <property type="term" value="P:DNA recombination"/>
    <property type="evidence" value="ECO:0007669"/>
    <property type="project" value="UniProtKB-KW"/>
</dbReference>
<proteinExistence type="predicted"/>
<dbReference type="InterPro" id="IPR011010">
    <property type="entry name" value="DNA_brk_join_enz"/>
</dbReference>
<evidence type="ECO:0000259" key="5">
    <source>
        <dbReference type="PROSITE" id="PS50103"/>
    </source>
</evidence>
<feature type="compositionally biased region" description="Low complexity" evidence="4">
    <location>
        <begin position="428"/>
        <end position="445"/>
    </location>
</feature>
<feature type="region of interest" description="Disordered" evidence="4">
    <location>
        <begin position="284"/>
        <end position="320"/>
    </location>
</feature>
<dbReference type="PANTHER" id="PTHR33050:SF7">
    <property type="entry name" value="RIBONUCLEASE H"/>
    <property type="match status" value="1"/>
</dbReference>
<reference evidence="6 7" key="1">
    <citation type="submission" date="2018-03" db="EMBL/GenBank/DDBJ databases">
        <authorList>
            <person name="Guldener U."/>
        </authorList>
    </citation>
    <scope>NUCLEOTIDE SEQUENCE [LARGE SCALE GENOMIC DNA]</scope>
    <source>
        <strain evidence="6 7">DAOM196992</strain>
    </source>
</reference>
<dbReference type="PANTHER" id="PTHR33050">
    <property type="entry name" value="REVERSE TRANSCRIPTASE DOMAIN-CONTAINING PROTEIN"/>
    <property type="match status" value="1"/>
</dbReference>
<keyword evidence="3" id="KW-0479">Metal-binding</keyword>
<dbReference type="SUPFAM" id="SSF56672">
    <property type="entry name" value="DNA/RNA polymerases"/>
    <property type="match status" value="1"/>
</dbReference>
<dbReference type="EMBL" id="OOIP01000021">
    <property type="protein sequence ID" value="SPO40675.1"/>
    <property type="molecule type" value="Genomic_DNA"/>
</dbReference>
<dbReference type="SUPFAM" id="SSF47823">
    <property type="entry name" value="lambda integrase-like, N-terminal domain"/>
    <property type="match status" value="1"/>
</dbReference>
<feature type="domain" description="C3H1-type" evidence="5">
    <location>
        <begin position="318"/>
        <end position="343"/>
    </location>
</feature>
<feature type="zinc finger region" description="C3H1-type" evidence="3">
    <location>
        <begin position="318"/>
        <end position="343"/>
    </location>
</feature>
<dbReference type="PROSITE" id="PS50103">
    <property type="entry name" value="ZF_C3H1"/>
    <property type="match status" value="1"/>
</dbReference>
<keyword evidence="2" id="KW-0233">DNA recombination</keyword>
<dbReference type="InterPro" id="IPR010998">
    <property type="entry name" value="Integrase_recombinase_N"/>
</dbReference>
<evidence type="ECO:0000256" key="4">
    <source>
        <dbReference type="SAM" id="MobiDB-lite"/>
    </source>
</evidence>
<keyword evidence="1" id="KW-0238">DNA-binding</keyword>
<dbReference type="Gene3D" id="1.10.443.10">
    <property type="entry name" value="Intergrase catalytic core"/>
    <property type="match status" value="1"/>
</dbReference>
<dbReference type="InterPro" id="IPR052055">
    <property type="entry name" value="Hepadnavirus_pol/RT"/>
</dbReference>
<dbReference type="Proteomes" id="UP000323386">
    <property type="component" value="Unassembled WGS sequence"/>
</dbReference>
<keyword evidence="7" id="KW-1185">Reference proteome</keyword>
<dbReference type="InterPro" id="IPR043128">
    <property type="entry name" value="Rev_trsase/Diguanyl_cyclase"/>
</dbReference>
<dbReference type="Gene3D" id="3.10.10.10">
    <property type="entry name" value="HIV Type 1 Reverse Transcriptase, subunit A, domain 1"/>
    <property type="match status" value="1"/>
</dbReference>
<feature type="compositionally biased region" description="Pro residues" evidence="4">
    <location>
        <begin position="371"/>
        <end position="394"/>
    </location>
</feature>
<dbReference type="GO" id="GO:0008270">
    <property type="term" value="F:zinc ion binding"/>
    <property type="evidence" value="ECO:0007669"/>
    <property type="project" value="UniProtKB-KW"/>
</dbReference>